<evidence type="ECO:0008006" key="4">
    <source>
        <dbReference type="Google" id="ProtNLM"/>
    </source>
</evidence>
<sequence length="359" mass="40438">MSSMIPRPSLRALHLAGHSRLPGQPGQLAGTIARHYSAAPAPVETCERNQPFQHVPGKTPAKTKGLIRFLGPTKDGQPAFLNFKKGLEHQTNFGPSLERVVDITDLRHFEPRTSLDVEGVEWVHAPSTLSEDKLVNLDKEAVESYVRGPYFEECAALVQERTKASKVVAYNYRHRRIEANTNLLDPYTFSSKPLPNFHMDNDAETAEVNLRRVLGDEEAARWLGSGRRWGIVNVWRPVGDVVRQWPLALVDSRTVVAGRDTQPIHTLHNYKTHFTALRPQDHFAFYYVSNLAPDEALLFVDYDSARARDQNERPGREEGSGEGEEGTVVGMAHGAFEDLNAPERFPRRRSVEVRCLVLY</sequence>
<evidence type="ECO:0000313" key="2">
    <source>
        <dbReference type="EMBL" id="KAK8129323.1"/>
    </source>
</evidence>
<comment type="caution">
    <text evidence="2">The sequence shown here is derived from an EMBL/GenBank/DDBJ whole genome shotgun (WGS) entry which is preliminary data.</text>
</comment>
<dbReference type="InterPro" id="IPR044053">
    <property type="entry name" value="AsaB-like"/>
</dbReference>
<evidence type="ECO:0000313" key="3">
    <source>
        <dbReference type="Proteomes" id="UP001392437"/>
    </source>
</evidence>
<comment type="similarity">
    <text evidence="1">Belongs to the asaB hydroxylase/desaturase family.</text>
</comment>
<organism evidence="2 3">
    <name type="scientific">Apiospora kogelbergensis</name>
    <dbReference type="NCBI Taxonomy" id="1337665"/>
    <lineage>
        <taxon>Eukaryota</taxon>
        <taxon>Fungi</taxon>
        <taxon>Dikarya</taxon>
        <taxon>Ascomycota</taxon>
        <taxon>Pezizomycotina</taxon>
        <taxon>Sordariomycetes</taxon>
        <taxon>Xylariomycetidae</taxon>
        <taxon>Amphisphaeriales</taxon>
        <taxon>Apiosporaceae</taxon>
        <taxon>Apiospora</taxon>
    </lineage>
</organism>
<accession>A0AAW0R696</accession>
<proteinExistence type="inferred from homology"/>
<dbReference type="PANTHER" id="PTHR34598:SF3">
    <property type="entry name" value="OXIDOREDUCTASE AN1597"/>
    <property type="match status" value="1"/>
</dbReference>
<dbReference type="NCBIfam" id="NF041278">
    <property type="entry name" value="CmcJ_NvfI_EfuI"/>
    <property type="match status" value="1"/>
</dbReference>
<reference evidence="2 3" key="1">
    <citation type="submission" date="2023-01" db="EMBL/GenBank/DDBJ databases">
        <title>Analysis of 21 Apiospora genomes using comparative genomics revels a genus with tremendous synthesis potential of carbohydrate active enzymes and secondary metabolites.</title>
        <authorList>
            <person name="Sorensen T."/>
        </authorList>
    </citation>
    <scope>NUCLEOTIDE SEQUENCE [LARGE SCALE GENOMIC DNA]</scope>
    <source>
        <strain evidence="2 3">CBS 117206</strain>
    </source>
</reference>
<dbReference type="GO" id="GO:0016491">
    <property type="term" value="F:oxidoreductase activity"/>
    <property type="evidence" value="ECO:0007669"/>
    <property type="project" value="InterPro"/>
</dbReference>
<dbReference type="EMBL" id="JAQQWP010000002">
    <property type="protein sequence ID" value="KAK8129323.1"/>
    <property type="molecule type" value="Genomic_DNA"/>
</dbReference>
<keyword evidence="3" id="KW-1185">Reference proteome</keyword>
<protein>
    <recommendedName>
        <fullName evidence="4">Methyltransferase</fullName>
    </recommendedName>
</protein>
<dbReference type="AlphaFoldDB" id="A0AAW0R696"/>
<dbReference type="Proteomes" id="UP001392437">
    <property type="component" value="Unassembled WGS sequence"/>
</dbReference>
<evidence type="ECO:0000256" key="1">
    <source>
        <dbReference type="ARBA" id="ARBA00023604"/>
    </source>
</evidence>
<dbReference type="PANTHER" id="PTHR34598">
    <property type="entry name" value="BLL6449 PROTEIN"/>
    <property type="match status" value="1"/>
</dbReference>
<name>A0AAW0R696_9PEZI</name>
<gene>
    <name evidence="2" type="ORF">PG999_001703</name>
</gene>